<protein>
    <submittedName>
        <fullName evidence="7">Metal transporter Nramp6, variant 2</fullName>
    </submittedName>
</protein>
<dbReference type="Gramene" id="Psat05G0838400-T2">
    <property type="protein sequence ID" value="KAI5414221.1"/>
    <property type="gene ID" value="KIW84_058384"/>
</dbReference>
<organism evidence="7 8">
    <name type="scientific">Pisum sativum</name>
    <name type="common">Garden pea</name>
    <name type="synonym">Lathyrus oleraceus</name>
    <dbReference type="NCBI Taxonomy" id="3888"/>
    <lineage>
        <taxon>Eukaryota</taxon>
        <taxon>Viridiplantae</taxon>
        <taxon>Streptophyta</taxon>
        <taxon>Embryophyta</taxon>
        <taxon>Tracheophyta</taxon>
        <taxon>Spermatophyta</taxon>
        <taxon>Magnoliopsida</taxon>
        <taxon>eudicotyledons</taxon>
        <taxon>Gunneridae</taxon>
        <taxon>Pentapetalae</taxon>
        <taxon>rosids</taxon>
        <taxon>fabids</taxon>
        <taxon>Fabales</taxon>
        <taxon>Fabaceae</taxon>
        <taxon>Papilionoideae</taxon>
        <taxon>50 kb inversion clade</taxon>
        <taxon>NPAAA clade</taxon>
        <taxon>Hologalegina</taxon>
        <taxon>IRL clade</taxon>
        <taxon>Fabeae</taxon>
        <taxon>Lathyrus</taxon>
    </lineage>
</organism>
<dbReference type="PANTHER" id="PTHR11706">
    <property type="entry name" value="SOLUTE CARRIER PROTEIN FAMILY 11 MEMBER"/>
    <property type="match status" value="1"/>
</dbReference>
<dbReference type="AlphaFoldDB" id="A0A9D4X4T5"/>
<evidence type="ECO:0000256" key="6">
    <source>
        <dbReference type="SAM" id="Phobius"/>
    </source>
</evidence>
<evidence type="ECO:0000256" key="4">
    <source>
        <dbReference type="ARBA" id="ARBA00022989"/>
    </source>
</evidence>
<evidence type="ECO:0000256" key="5">
    <source>
        <dbReference type="ARBA" id="ARBA00023136"/>
    </source>
</evidence>
<proteinExistence type="inferred from homology"/>
<reference evidence="7 8" key="1">
    <citation type="journal article" date="2022" name="Nat. Genet.">
        <title>Improved pea reference genome and pan-genome highlight genomic features and evolutionary characteristics.</title>
        <authorList>
            <person name="Yang T."/>
            <person name="Liu R."/>
            <person name="Luo Y."/>
            <person name="Hu S."/>
            <person name="Wang D."/>
            <person name="Wang C."/>
            <person name="Pandey M.K."/>
            <person name="Ge S."/>
            <person name="Xu Q."/>
            <person name="Li N."/>
            <person name="Li G."/>
            <person name="Huang Y."/>
            <person name="Saxena R.K."/>
            <person name="Ji Y."/>
            <person name="Li M."/>
            <person name="Yan X."/>
            <person name="He Y."/>
            <person name="Liu Y."/>
            <person name="Wang X."/>
            <person name="Xiang C."/>
            <person name="Varshney R.K."/>
            <person name="Ding H."/>
            <person name="Gao S."/>
            <person name="Zong X."/>
        </authorList>
    </citation>
    <scope>NUCLEOTIDE SEQUENCE [LARGE SCALE GENOMIC DNA]</scope>
    <source>
        <strain evidence="7 8">cv. Zhongwan 6</strain>
    </source>
</reference>
<accession>A0A9D4X4T5</accession>
<dbReference type="NCBIfam" id="NF037982">
    <property type="entry name" value="Nramp_1"/>
    <property type="match status" value="1"/>
</dbReference>
<dbReference type="PANTHER" id="PTHR11706:SF54">
    <property type="entry name" value="METAL TRANSPORTER NRAMP1"/>
    <property type="match status" value="1"/>
</dbReference>
<evidence type="ECO:0000313" key="8">
    <source>
        <dbReference type="Proteomes" id="UP001058974"/>
    </source>
</evidence>
<comment type="subcellular location">
    <subcellularLocation>
        <location evidence="1">Membrane</location>
        <topology evidence="1">Multi-pass membrane protein</topology>
    </subcellularLocation>
</comment>
<comment type="caution">
    <text evidence="7">The sequence shown here is derived from an EMBL/GenBank/DDBJ whole genome shotgun (WGS) entry which is preliminary data.</text>
</comment>
<dbReference type="GO" id="GO:0034755">
    <property type="term" value="P:iron ion transmembrane transport"/>
    <property type="evidence" value="ECO:0007669"/>
    <property type="project" value="TreeGrafter"/>
</dbReference>
<keyword evidence="5 6" id="KW-0472">Membrane</keyword>
<evidence type="ECO:0000256" key="1">
    <source>
        <dbReference type="ARBA" id="ARBA00004141"/>
    </source>
</evidence>
<keyword evidence="3 6" id="KW-0812">Transmembrane</keyword>
<dbReference type="GO" id="GO:0005384">
    <property type="term" value="F:manganese ion transmembrane transporter activity"/>
    <property type="evidence" value="ECO:0007669"/>
    <property type="project" value="TreeGrafter"/>
</dbReference>
<dbReference type="InterPro" id="IPR001046">
    <property type="entry name" value="NRAMP_fam"/>
</dbReference>
<evidence type="ECO:0000313" key="7">
    <source>
        <dbReference type="EMBL" id="KAI5414221.1"/>
    </source>
</evidence>
<gene>
    <name evidence="7" type="ORF">KIW84_058384</name>
</gene>
<keyword evidence="4 6" id="KW-1133">Transmembrane helix</keyword>
<dbReference type="GO" id="GO:0015086">
    <property type="term" value="F:cadmium ion transmembrane transporter activity"/>
    <property type="evidence" value="ECO:0007669"/>
    <property type="project" value="TreeGrafter"/>
</dbReference>
<dbReference type="PRINTS" id="PR00447">
    <property type="entry name" value="NATRESASSCMP"/>
</dbReference>
<evidence type="ECO:0000256" key="3">
    <source>
        <dbReference type="ARBA" id="ARBA00022692"/>
    </source>
</evidence>
<keyword evidence="8" id="KW-1185">Reference proteome</keyword>
<name>A0A9D4X4T5_PEA</name>
<dbReference type="GO" id="GO:0005886">
    <property type="term" value="C:plasma membrane"/>
    <property type="evidence" value="ECO:0007669"/>
    <property type="project" value="TreeGrafter"/>
</dbReference>
<feature type="transmembrane region" description="Helical" evidence="6">
    <location>
        <begin position="6"/>
        <end position="27"/>
    </location>
</feature>
<evidence type="ECO:0000256" key="2">
    <source>
        <dbReference type="ARBA" id="ARBA00009965"/>
    </source>
</evidence>
<dbReference type="EMBL" id="JAMSHJ010000005">
    <property type="protein sequence ID" value="KAI5414221.1"/>
    <property type="molecule type" value="Genomic_DNA"/>
</dbReference>
<feature type="transmembrane region" description="Helical" evidence="6">
    <location>
        <begin position="198"/>
        <end position="224"/>
    </location>
</feature>
<dbReference type="Pfam" id="PF01566">
    <property type="entry name" value="Nramp"/>
    <property type="match status" value="1"/>
</dbReference>
<feature type="transmembrane region" description="Helical" evidence="6">
    <location>
        <begin position="101"/>
        <end position="120"/>
    </location>
</feature>
<comment type="similarity">
    <text evidence="2">Belongs to the NRAMP (TC 2.A.55) family.</text>
</comment>
<feature type="transmembrane region" description="Helical" evidence="6">
    <location>
        <begin position="126"/>
        <end position="146"/>
    </location>
</feature>
<feature type="transmembrane region" description="Helical" evidence="6">
    <location>
        <begin position="167"/>
        <end position="192"/>
    </location>
</feature>
<sequence length="276" mass="30100">MIESAFALMVAFLINVSVISVSGAVCYSSNLNEEDQMNCRDLDLNKASFLLRNVLGKWSSKLFGVALLASGQSSTITGTYAGQYVMQGFLDLRLTPWIRNMLTRCLAIVPSLIVAVIGGSAGAGKLIIIASMILSFELPFALVPLLKFTSSKTKMGAHVNSTMISAITWIIGSLIMIINIYYLITGFIKLLLHSDIEIVAKVFLGMLGFSGMAVYLAGIAYLVLRKNKEGTHLLALTAPENQQMTNEQVNGSIYSLPREDIVNMQLPQRSSTQEFD</sequence>
<dbReference type="Proteomes" id="UP001058974">
    <property type="component" value="Chromosome 5"/>
</dbReference>